<evidence type="ECO:0000256" key="1">
    <source>
        <dbReference type="ARBA" id="ARBA00023002"/>
    </source>
</evidence>
<dbReference type="InterPro" id="IPR016162">
    <property type="entry name" value="Ald_DH_N"/>
</dbReference>
<sequence length="478" mass="51404">MSVAERVLRNFIDGARVEAVSGATLDVVDPATGEVYATQALSRESDVDNAMRAAEKAFRDWRRSTPAQRQRAMLRIADDIESRTEEIVRVESENTGKPIELTHGEEMTMVLDHLRFFAGAARVLEGRAAGEYLAGHTSMIRREPIGVCAQVTPWNYPLLMAIWKIAPALAAGNTVVLKPSETTPASTLLLAELAAEHLPAGVFNVVTGDRDTGRMLVEHPVPQMTSITGSVRAGVEVAGSAAHDLKRVHLELGGKAPVLVHDDADVAAAAEGIATAGLFNAGQDCTAATRVLVHESVHDEFVAALTERAEATRTGPPSDAEAFYGPLNSADQLDKVAGFVERLPEHATVHCGGTRVGERGYFFAPTVVSGLRQDDEIVQQEVFGPVLTVQSFRDEADALAKANGVQYGLASSVWTSDHGRAMRAAAELDFGTVWVNTHIPLVAEMPHGGFKLSGYGKDLSMYGLEDYTRVKHVMSNMD</sequence>
<reference evidence="5 6" key="1">
    <citation type="submission" date="2023-10" db="EMBL/GenBank/DDBJ databases">
        <title>Saccharopolyspora sp. nov., isolated from mangrove soil.</title>
        <authorList>
            <person name="Lu Y."/>
            <person name="Liu W."/>
        </authorList>
    </citation>
    <scope>NUCLEOTIDE SEQUENCE [LARGE SCALE GENOMIC DNA]</scope>
    <source>
        <strain evidence="5 6">S2-29</strain>
    </source>
</reference>
<evidence type="ECO:0000313" key="6">
    <source>
        <dbReference type="Proteomes" id="UP001327093"/>
    </source>
</evidence>
<dbReference type="PANTHER" id="PTHR11699">
    <property type="entry name" value="ALDEHYDE DEHYDROGENASE-RELATED"/>
    <property type="match status" value="1"/>
</dbReference>
<organism evidence="5 6">
    <name type="scientific">Saccharopolyspora mangrovi</name>
    <dbReference type="NCBI Taxonomy" id="3082379"/>
    <lineage>
        <taxon>Bacteria</taxon>
        <taxon>Bacillati</taxon>
        <taxon>Actinomycetota</taxon>
        <taxon>Actinomycetes</taxon>
        <taxon>Pseudonocardiales</taxon>
        <taxon>Pseudonocardiaceae</taxon>
        <taxon>Saccharopolyspora</taxon>
    </lineage>
</organism>
<dbReference type="Gene3D" id="3.40.605.10">
    <property type="entry name" value="Aldehyde Dehydrogenase, Chain A, domain 1"/>
    <property type="match status" value="1"/>
</dbReference>
<feature type="domain" description="Aldehyde dehydrogenase" evidence="4">
    <location>
        <begin position="21"/>
        <end position="473"/>
    </location>
</feature>
<dbReference type="InterPro" id="IPR016163">
    <property type="entry name" value="Ald_DH_C"/>
</dbReference>
<dbReference type="InterPro" id="IPR016160">
    <property type="entry name" value="Ald_DH_CS_CYS"/>
</dbReference>
<protein>
    <submittedName>
        <fullName evidence="5">Gamma-aminobutyraldehyde dehydrogenase</fullName>
    </submittedName>
</protein>
<dbReference type="CDD" id="cd07092">
    <property type="entry name" value="ALDH_ABALDH-YdcW"/>
    <property type="match status" value="1"/>
</dbReference>
<evidence type="ECO:0000259" key="4">
    <source>
        <dbReference type="Pfam" id="PF00171"/>
    </source>
</evidence>
<dbReference type="PROSITE" id="PS00070">
    <property type="entry name" value="ALDEHYDE_DEHYDR_CYS"/>
    <property type="match status" value="1"/>
</dbReference>
<comment type="similarity">
    <text evidence="3">Belongs to the aldehyde dehydrogenase family.</text>
</comment>
<evidence type="ECO:0000256" key="3">
    <source>
        <dbReference type="RuleBase" id="RU003345"/>
    </source>
</evidence>
<feature type="active site" evidence="2">
    <location>
        <position position="251"/>
    </location>
</feature>
<dbReference type="InterPro" id="IPR016161">
    <property type="entry name" value="Ald_DH/histidinol_DH"/>
</dbReference>
<name>A0ABU6ABN4_9PSEU</name>
<dbReference type="Proteomes" id="UP001327093">
    <property type="component" value="Unassembled WGS sequence"/>
</dbReference>
<dbReference type="RefSeq" id="WP_324266445.1">
    <property type="nucleotide sequence ID" value="NZ_JAWLNX010000010.1"/>
</dbReference>
<dbReference type="EMBL" id="JAWLNX010000010">
    <property type="protein sequence ID" value="MEB3368949.1"/>
    <property type="molecule type" value="Genomic_DNA"/>
</dbReference>
<comment type="caution">
    <text evidence="5">The sequence shown here is derived from an EMBL/GenBank/DDBJ whole genome shotgun (WGS) entry which is preliminary data.</text>
</comment>
<accession>A0ABU6ABN4</accession>
<gene>
    <name evidence="5" type="ORF">R4I43_16190</name>
</gene>
<keyword evidence="1 3" id="KW-0560">Oxidoreductase</keyword>
<dbReference type="SUPFAM" id="SSF53720">
    <property type="entry name" value="ALDH-like"/>
    <property type="match status" value="1"/>
</dbReference>
<keyword evidence="6" id="KW-1185">Reference proteome</keyword>
<dbReference type="Gene3D" id="3.40.309.10">
    <property type="entry name" value="Aldehyde Dehydrogenase, Chain A, domain 2"/>
    <property type="match status" value="1"/>
</dbReference>
<proteinExistence type="inferred from homology"/>
<evidence type="ECO:0000256" key="2">
    <source>
        <dbReference type="PROSITE-ProRule" id="PRU10007"/>
    </source>
</evidence>
<dbReference type="InterPro" id="IPR015657">
    <property type="entry name" value="Aminobutyraldehyde_DH"/>
</dbReference>
<dbReference type="NCBIfam" id="NF010000">
    <property type="entry name" value="PRK13473.1"/>
    <property type="match status" value="1"/>
</dbReference>
<dbReference type="InterPro" id="IPR029510">
    <property type="entry name" value="Ald_DH_CS_GLU"/>
</dbReference>
<dbReference type="InterPro" id="IPR015590">
    <property type="entry name" value="Aldehyde_DH_dom"/>
</dbReference>
<dbReference type="Pfam" id="PF00171">
    <property type="entry name" value="Aldedh"/>
    <property type="match status" value="1"/>
</dbReference>
<dbReference type="PROSITE" id="PS00687">
    <property type="entry name" value="ALDEHYDE_DEHYDR_GLU"/>
    <property type="match status" value="1"/>
</dbReference>
<evidence type="ECO:0000313" key="5">
    <source>
        <dbReference type="EMBL" id="MEB3368949.1"/>
    </source>
</evidence>